<sequence length="41" mass="4343">MGKRSNRAAIPALSLRLPADISMSVSCVVYDGIGGAIYLIY</sequence>
<organism evidence="1">
    <name type="scientific">Cupriavidus necator</name>
    <name type="common">Alcaligenes eutrophus</name>
    <name type="synonym">Ralstonia eutropha</name>
    <dbReference type="NCBI Taxonomy" id="106590"/>
    <lineage>
        <taxon>Bacteria</taxon>
        <taxon>Pseudomonadati</taxon>
        <taxon>Pseudomonadota</taxon>
        <taxon>Betaproteobacteria</taxon>
        <taxon>Burkholderiales</taxon>
        <taxon>Burkholderiaceae</taxon>
        <taxon>Cupriavidus</taxon>
    </lineage>
</organism>
<dbReference type="EMBL" id="FMSH01000210">
    <property type="protein sequence ID" value="SCU76247.1"/>
    <property type="molecule type" value="Genomic_DNA"/>
</dbReference>
<accession>A0A1K0IH05</accession>
<proteinExistence type="predicted"/>
<protein>
    <submittedName>
        <fullName evidence="1">Uncharacterized protein</fullName>
    </submittedName>
</protein>
<name>A0A1K0IH05_CUPNE</name>
<evidence type="ECO:0000313" key="1">
    <source>
        <dbReference type="EMBL" id="SCU76247.1"/>
    </source>
</evidence>
<dbReference type="AlphaFoldDB" id="A0A1K0IH05"/>
<reference evidence="1" key="1">
    <citation type="submission" date="2016-09" db="EMBL/GenBank/DDBJ databases">
        <authorList>
            <person name="Capua I."/>
            <person name="De Benedictis P."/>
            <person name="Joannis T."/>
            <person name="Lombin L.H."/>
            <person name="Cattoli G."/>
        </authorList>
    </citation>
    <scope>NUCLEOTIDE SEQUENCE</scope>
    <source>
        <strain evidence="1">B9</strain>
    </source>
</reference>
<gene>
    <name evidence="1" type="ORF">CNECB9_2880023</name>
</gene>